<keyword evidence="3" id="KW-1185">Reference proteome</keyword>
<feature type="non-terminal residue" evidence="2">
    <location>
        <position position="1"/>
    </location>
</feature>
<evidence type="ECO:0000256" key="1">
    <source>
        <dbReference type="SAM" id="MobiDB-lite"/>
    </source>
</evidence>
<name>A0A371EH59_MUCPR</name>
<feature type="compositionally biased region" description="Basic and acidic residues" evidence="1">
    <location>
        <begin position="9"/>
        <end position="23"/>
    </location>
</feature>
<dbReference type="AlphaFoldDB" id="A0A371EH59"/>
<gene>
    <name evidence="2" type="ORF">CR513_55964</name>
</gene>
<evidence type="ECO:0000313" key="2">
    <source>
        <dbReference type="EMBL" id="RDX65380.1"/>
    </source>
</evidence>
<dbReference type="EMBL" id="QJKJ01013937">
    <property type="protein sequence ID" value="RDX65380.1"/>
    <property type="molecule type" value="Genomic_DNA"/>
</dbReference>
<comment type="caution">
    <text evidence="2">The sequence shown here is derived from an EMBL/GenBank/DDBJ whole genome shotgun (WGS) entry which is preliminary data.</text>
</comment>
<dbReference type="Proteomes" id="UP000257109">
    <property type="component" value="Unassembled WGS sequence"/>
</dbReference>
<organism evidence="2 3">
    <name type="scientific">Mucuna pruriens</name>
    <name type="common">Velvet bean</name>
    <name type="synonym">Dolichos pruriens</name>
    <dbReference type="NCBI Taxonomy" id="157652"/>
    <lineage>
        <taxon>Eukaryota</taxon>
        <taxon>Viridiplantae</taxon>
        <taxon>Streptophyta</taxon>
        <taxon>Embryophyta</taxon>
        <taxon>Tracheophyta</taxon>
        <taxon>Spermatophyta</taxon>
        <taxon>Magnoliopsida</taxon>
        <taxon>eudicotyledons</taxon>
        <taxon>Gunneridae</taxon>
        <taxon>Pentapetalae</taxon>
        <taxon>rosids</taxon>
        <taxon>fabids</taxon>
        <taxon>Fabales</taxon>
        <taxon>Fabaceae</taxon>
        <taxon>Papilionoideae</taxon>
        <taxon>50 kb inversion clade</taxon>
        <taxon>NPAAA clade</taxon>
        <taxon>indigoferoid/millettioid clade</taxon>
        <taxon>Phaseoleae</taxon>
        <taxon>Mucuna</taxon>
    </lineage>
</organism>
<accession>A0A371EH59</accession>
<proteinExistence type="predicted"/>
<reference evidence="2" key="1">
    <citation type="submission" date="2018-05" db="EMBL/GenBank/DDBJ databases">
        <title>Draft genome of Mucuna pruriens seed.</title>
        <authorList>
            <person name="Nnadi N.E."/>
            <person name="Vos R."/>
            <person name="Hasami M.H."/>
            <person name="Devisetty U.K."/>
            <person name="Aguiy J.C."/>
        </authorList>
    </citation>
    <scope>NUCLEOTIDE SEQUENCE [LARGE SCALE GENOMIC DNA]</scope>
    <source>
        <strain evidence="2">JCA_2017</strain>
    </source>
</reference>
<protein>
    <submittedName>
        <fullName evidence="2">Uncharacterized protein</fullName>
    </submittedName>
</protein>
<sequence length="90" mass="10441">MTRSFSIPKQKDNDLKREWRSGDESELSSEEAPYEVDLLMVRRLMSTLIGNDQYQRENIFHSSSVNIASLRLVEKLSIPTSPNPKPYKLQ</sequence>
<feature type="region of interest" description="Disordered" evidence="1">
    <location>
        <begin position="1"/>
        <end position="30"/>
    </location>
</feature>
<evidence type="ECO:0000313" key="3">
    <source>
        <dbReference type="Proteomes" id="UP000257109"/>
    </source>
</evidence>